<evidence type="ECO:0000313" key="2">
    <source>
        <dbReference type="Proteomes" id="UP001163835"/>
    </source>
</evidence>
<organism evidence="1 2">
    <name type="scientific">Lentinula aff. lateritia</name>
    <dbReference type="NCBI Taxonomy" id="2804960"/>
    <lineage>
        <taxon>Eukaryota</taxon>
        <taxon>Fungi</taxon>
        <taxon>Dikarya</taxon>
        <taxon>Basidiomycota</taxon>
        <taxon>Agaricomycotina</taxon>
        <taxon>Agaricomycetes</taxon>
        <taxon>Agaricomycetidae</taxon>
        <taxon>Agaricales</taxon>
        <taxon>Marasmiineae</taxon>
        <taxon>Omphalotaceae</taxon>
        <taxon>Lentinula</taxon>
    </lineage>
</organism>
<protein>
    <submittedName>
        <fullName evidence="1">Uncharacterized protein</fullName>
    </submittedName>
</protein>
<reference evidence="1" key="1">
    <citation type="submission" date="2022-09" db="EMBL/GenBank/DDBJ databases">
        <title>A Global Phylogenomic Analysis of the Shiitake Genus Lentinula.</title>
        <authorList>
            <consortium name="DOE Joint Genome Institute"/>
            <person name="Sierra-Patev S."/>
            <person name="Min B."/>
            <person name="Naranjo-Ortiz M."/>
            <person name="Looney B."/>
            <person name="Konkel Z."/>
            <person name="Slot J.C."/>
            <person name="Sakamoto Y."/>
            <person name="Steenwyk J.L."/>
            <person name="Rokas A."/>
            <person name="Carro J."/>
            <person name="Camarero S."/>
            <person name="Ferreira P."/>
            <person name="Molpeceres G."/>
            <person name="Ruiz-Duenas F.J."/>
            <person name="Serrano A."/>
            <person name="Henrissat B."/>
            <person name="Drula E."/>
            <person name="Hughes K.W."/>
            <person name="Mata J.L."/>
            <person name="Ishikawa N.K."/>
            <person name="Vargas-Isla R."/>
            <person name="Ushijima S."/>
            <person name="Smith C.A."/>
            <person name="Ahrendt S."/>
            <person name="Andreopoulos W."/>
            <person name="He G."/>
            <person name="Labutti K."/>
            <person name="Lipzen A."/>
            <person name="Ng V."/>
            <person name="Riley R."/>
            <person name="Sandor L."/>
            <person name="Barry K."/>
            <person name="Martinez A.T."/>
            <person name="Xiao Y."/>
            <person name="Gibbons J.G."/>
            <person name="Terashima K."/>
            <person name="Grigoriev I.V."/>
            <person name="Hibbett D.S."/>
        </authorList>
    </citation>
    <scope>NUCLEOTIDE SEQUENCE</scope>
    <source>
        <strain evidence="1">TMI1499</strain>
    </source>
</reference>
<dbReference type="Proteomes" id="UP001163835">
    <property type="component" value="Unassembled WGS sequence"/>
</dbReference>
<gene>
    <name evidence="1" type="ORF">F5876DRAFT_71116</name>
</gene>
<comment type="caution">
    <text evidence="1">The sequence shown here is derived from an EMBL/GenBank/DDBJ whole genome shotgun (WGS) entry which is preliminary data.</text>
</comment>
<accession>A0ACC1TGX6</accession>
<proteinExistence type="predicted"/>
<sequence length="213" mass="23651">MSIVAEPLQGSHLTIRATTKPFLSSVAVPVAPFELQLAPSMLQRKPLPFKFHKMQKDQQEECLGENSQEGEKEENGGIDADGEEEDEKDNEEAEEEEGVYIENRDSDYESITGSCLPGHLSGHYTGDPPAPIKLKRQDKDPFPLWESDTDVFCYLFDGDRMFYCSHRDTRSANCLLDGSCSIAGYLGLLHISALQGFVDTKLERVVGSIGIGY</sequence>
<dbReference type="EMBL" id="MU796658">
    <property type="protein sequence ID" value="KAJ3803851.1"/>
    <property type="molecule type" value="Genomic_DNA"/>
</dbReference>
<name>A0ACC1TGX6_9AGAR</name>
<keyword evidence="2" id="KW-1185">Reference proteome</keyword>
<evidence type="ECO:0000313" key="1">
    <source>
        <dbReference type="EMBL" id="KAJ3803851.1"/>
    </source>
</evidence>